<reference evidence="3" key="2">
    <citation type="submission" date="2020-09" db="EMBL/GenBank/DDBJ databases">
        <authorList>
            <person name="Sun Q."/>
            <person name="Kim S."/>
        </authorList>
    </citation>
    <scope>NUCLEOTIDE SEQUENCE</scope>
    <source>
        <strain evidence="3">KCTC 32337</strain>
    </source>
</reference>
<comment type="caution">
    <text evidence="3">The sequence shown here is derived from an EMBL/GenBank/DDBJ whole genome shotgun (WGS) entry which is preliminary data.</text>
</comment>
<gene>
    <name evidence="3" type="ORF">GCM10011274_23380</name>
</gene>
<name>A0A8H9IBS6_9ALTE</name>
<dbReference type="Proteomes" id="UP000622604">
    <property type="component" value="Unassembled WGS sequence"/>
</dbReference>
<accession>A0A8H9IBS6</accession>
<keyword evidence="2" id="KW-0732">Signal</keyword>
<dbReference type="InterPro" id="IPR013424">
    <property type="entry name" value="Ice-binding_C"/>
</dbReference>
<sequence length="179" mass="19166">MMSIRKFGAAVALVVASLGFTSFSANAVLITQSIEIVDDPIFGSFNLGEVVIDLDSSEIGSGLVSVFEFVSLNLFDSTEFDVFDFEATVDASSLSAVNSGIEFLAFDVTELDSADMWSYQVIIDIFTPENTYVDIFDANGDFVFFSEAATLGEARVPAPAGVAILALGLVAMGLRRRKN</sequence>
<dbReference type="RefSeq" id="WP_007988778.1">
    <property type="nucleotide sequence ID" value="NZ_BMZC01000006.1"/>
</dbReference>
<evidence type="ECO:0008006" key="5">
    <source>
        <dbReference type="Google" id="ProtNLM"/>
    </source>
</evidence>
<feature type="transmembrane region" description="Helical" evidence="1">
    <location>
        <begin position="156"/>
        <end position="174"/>
    </location>
</feature>
<dbReference type="AlphaFoldDB" id="A0A8H9IBS6"/>
<feature type="signal peptide" evidence="2">
    <location>
        <begin position="1"/>
        <end position="27"/>
    </location>
</feature>
<dbReference type="EMBL" id="BMZC01000006">
    <property type="protein sequence ID" value="GGZ64642.1"/>
    <property type="molecule type" value="Genomic_DNA"/>
</dbReference>
<organism evidence="3 4">
    <name type="scientific">Paraglaciecola chathamensis</name>
    <dbReference type="NCBI Taxonomy" id="368405"/>
    <lineage>
        <taxon>Bacteria</taxon>
        <taxon>Pseudomonadati</taxon>
        <taxon>Pseudomonadota</taxon>
        <taxon>Gammaproteobacteria</taxon>
        <taxon>Alteromonadales</taxon>
        <taxon>Alteromonadaceae</taxon>
        <taxon>Paraglaciecola</taxon>
    </lineage>
</organism>
<evidence type="ECO:0000256" key="1">
    <source>
        <dbReference type="SAM" id="Phobius"/>
    </source>
</evidence>
<dbReference type="NCBIfam" id="TIGR02595">
    <property type="entry name" value="PEP_CTERM"/>
    <property type="match status" value="1"/>
</dbReference>
<protein>
    <recommendedName>
        <fullName evidence="5">PEP-CTERM protein-sorting domain-containing protein</fullName>
    </recommendedName>
</protein>
<keyword evidence="1" id="KW-0472">Membrane</keyword>
<proteinExistence type="predicted"/>
<keyword evidence="1" id="KW-1133">Transmembrane helix</keyword>
<reference evidence="3" key="1">
    <citation type="journal article" date="2014" name="Int. J. Syst. Evol. Microbiol.">
        <title>Complete genome sequence of Corynebacterium casei LMG S-19264T (=DSM 44701T), isolated from a smear-ripened cheese.</title>
        <authorList>
            <consortium name="US DOE Joint Genome Institute (JGI-PGF)"/>
            <person name="Walter F."/>
            <person name="Albersmeier A."/>
            <person name="Kalinowski J."/>
            <person name="Ruckert C."/>
        </authorList>
    </citation>
    <scope>NUCLEOTIDE SEQUENCE</scope>
    <source>
        <strain evidence="3">KCTC 32337</strain>
    </source>
</reference>
<evidence type="ECO:0000313" key="4">
    <source>
        <dbReference type="Proteomes" id="UP000622604"/>
    </source>
</evidence>
<keyword evidence="1" id="KW-0812">Transmembrane</keyword>
<evidence type="ECO:0000313" key="3">
    <source>
        <dbReference type="EMBL" id="GGZ64642.1"/>
    </source>
</evidence>
<evidence type="ECO:0000256" key="2">
    <source>
        <dbReference type="SAM" id="SignalP"/>
    </source>
</evidence>
<feature type="chain" id="PRO_5034440521" description="PEP-CTERM protein-sorting domain-containing protein" evidence="2">
    <location>
        <begin position="28"/>
        <end position="179"/>
    </location>
</feature>